<evidence type="ECO:0000256" key="10">
    <source>
        <dbReference type="ARBA" id="ARBA00031009"/>
    </source>
</evidence>
<dbReference type="GO" id="GO:0017025">
    <property type="term" value="F:TBP-class protein binding"/>
    <property type="evidence" value="ECO:0007669"/>
    <property type="project" value="InterPro"/>
</dbReference>
<evidence type="ECO:0000313" key="13">
    <source>
        <dbReference type="EMBL" id="APA06005.1"/>
    </source>
</evidence>
<evidence type="ECO:0000256" key="9">
    <source>
        <dbReference type="ARBA" id="ARBA00023242"/>
    </source>
</evidence>
<dbReference type="InterPro" id="IPR013150">
    <property type="entry name" value="TFIIB_cyclin"/>
</dbReference>
<gene>
    <name evidence="13" type="ORF">sscle_01g007750</name>
</gene>
<dbReference type="SMART" id="SM00385">
    <property type="entry name" value="CYCLIN"/>
    <property type="match status" value="2"/>
</dbReference>
<feature type="compositionally biased region" description="Acidic residues" evidence="11">
    <location>
        <begin position="708"/>
        <end position="733"/>
    </location>
</feature>
<dbReference type="Gene3D" id="1.10.472.170">
    <property type="match status" value="1"/>
</dbReference>
<name>A0A1D9PTG5_SCLS1</name>
<dbReference type="VEuPathDB" id="FungiDB:sscle_01g007750"/>
<dbReference type="PANTHER" id="PTHR11618">
    <property type="entry name" value="TRANSCRIPTION INITIATION FACTOR IIB-RELATED"/>
    <property type="match status" value="1"/>
</dbReference>
<feature type="compositionally biased region" description="Basic and acidic residues" evidence="11">
    <location>
        <begin position="448"/>
        <end position="458"/>
    </location>
</feature>
<dbReference type="FunFam" id="1.10.472.10:FF:000007">
    <property type="entry name" value="Transcription factor IIIB 90 kDa subunit"/>
    <property type="match status" value="1"/>
</dbReference>
<organism evidence="13 14">
    <name type="scientific">Sclerotinia sclerotiorum (strain ATCC 18683 / 1980 / Ss-1)</name>
    <name type="common">White mold</name>
    <name type="synonym">Whetzelinia sclerotiorum</name>
    <dbReference type="NCBI Taxonomy" id="665079"/>
    <lineage>
        <taxon>Eukaryota</taxon>
        <taxon>Fungi</taxon>
        <taxon>Dikarya</taxon>
        <taxon>Ascomycota</taxon>
        <taxon>Pezizomycotina</taxon>
        <taxon>Leotiomycetes</taxon>
        <taxon>Helotiales</taxon>
        <taxon>Sclerotiniaceae</taxon>
        <taxon>Sclerotinia</taxon>
    </lineage>
</organism>
<dbReference type="PANTHER" id="PTHR11618:SF4">
    <property type="entry name" value="TRANSCRIPTION FACTOR IIIB 90 KDA SUBUNIT"/>
    <property type="match status" value="1"/>
</dbReference>
<evidence type="ECO:0000256" key="1">
    <source>
        <dbReference type="ARBA" id="ARBA00004123"/>
    </source>
</evidence>
<feature type="compositionally biased region" description="Acidic residues" evidence="11">
    <location>
        <begin position="679"/>
        <end position="691"/>
    </location>
</feature>
<reference evidence="14" key="1">
    <citation type="journal article" date="2017" name="Genome Biol. Evol.">
        <title>The complete genome sequence of the phytopathogenic fungus Sclerotinia sclerotiorum reveals insights into the genome architecture of broad host range pathogens.</title>
        <authorList>
            <person name="Derbyshire M."/>
            <person name="Denton-Giles M."/>
            <person name="Hegedus D."/>
            <person name="Seifbarghy S."/>
            <person name="Rollins J."/>
            <person name="van Kan J."/>
            <person name="Seidl M.F."/>
            <person name="Faino L."/>
            <person name="Mbengue M."/>
            <person name="Navaud O."/>
            <person name="Raffaele S."/>
            <person name="Hammond-Kosack K."/>
            <person name="Heard S."/>
            <person name="Oliver R."/>
        </authorList>
    </citation>
    <scope>NUCLEOTIDE SEQUENCE [LARGE SCALE GENOMIC DNA]</scope>
    <source>
        <strain evidence="14">ATCC 18683 / 1980 / Ss-1</strain>
    </source>
</reference>
<feature type="region of interest" description="Disordered" evidence="11">
    <location>
        <begin position="345"/>
        <end position="393"/>
    </location>
</feature>
<comment type="similarity">
    <text evidence="2">Belongs to the TFIIB family.</text>
</comment>
<dbReference type="Pfam" id="PF07741">
    <property type="entry name" value="BRF1"/>
    <property type="match status" value="1"/>
</dbReference>
<dbReference type="AlphaFoldDB" id="A0A1D9PTG5"/>
<dbReference type="FunFam" id="1.10.472.10:FF:000002">
    <property type="entry name" value="Transcription factor IIIB 90 kDa subunit"/>
    <property type="match status" value="1"/>
</dbReference>
<dbReference type="Proteomes" id="UP000177798">
    <property type="component" value="Chromosome 1"/>
</dbReference>
<keyword evidence="4" id="KW-0863">Zinc-finger</keyword>
<evidence type="ECO:0000256" key="7">
    <source>
        <dbReference type="ARBA" id="ARBA00023159"/>
    </source>
</evidence>
<dbReference type="Gene3D" id="1.20.5.650">
    <property type="entry name" value="Single helix bin"/>
    <property type="match status" value="1"/>
</dbReference>
<feature type="region of interest" description="Disordered" evidence="11">
    <location>
        <begin position="1"/>
        <end position="21"/>
    </location>
</feature>
<evidence type="ECO:0000256" key="3">
    <source>
        <dbReference type="ARBA" id="ARBA00022723"/>
    </source>
</evidence>
<dbReference type="OrthoDB" id="511529at2759"/>
<keyword evidence="8" id="KW-0804">Transcription</keyword>
<evidence type="ECO:0000256" key="6">
    <source>
        <dbReference type="ARBA" id="ARBA00023015"/>
    </source>
</evidence>
<comment type="subcellular location">
    <subcellularLocation>
        <location evidence="1">Nucleus</location>
    </subcellularLocation>
</comment>
<dbReference type="EMBL" id="CP017814">
    <property type="protein sequence ID" value="APA06005.1"/>
    <property type="molecule type" value="Genomic_DNA"/>
</dbReference>
<dbReference type="GO" id="GO:0008270">
    <property type="term" value="F:zinc ion binding"/>
    <property type="evidence" value="ECO:0007669"/>
    <property type="project" value="UniProtKB-KW"/>
</dbReference>
<keyword evidence="6" id="KW-0805">Transcription regulation</keyword>
<proteinExistence type="inferred from homology"/>
<sequence length="733" mass="80535">MPSRPKPPPARPNPLRNMKPIKAPIALSRKAAMGTARAKPRPACPNPQCSKPQIEDGVCHNCGTVVDDSNIVAEIQFGESSSGAAVVQGSHVGADQGGAQTLGPAFRRAGGGESNKENTLREGKRIMQALANQLGISENVVGVGHQIFKLASMNNFIQGRRTDLVAAVCLYSACRKEKPCRVMLIDFADKSQVNVFTLGRYFKALHKQISLATDGILPVLPEDLIWKFASKLEFYEQTEKVADDAIRMVRRMSLDWMVMGRRPSGVCGACLILAARMNNFRRTVTEVVYVVKVTTATIQKRLEEFKRTPSSALTVEEFLNNEFLESAHDPPSFYRKSEAYLKEMEEKNKKRKRKGKGKDSAIENGVDEGEIGEGNGESNKRQKSTSGTPMLPAEVRRDADGFVISAIPSPKDQNIDPRLLDDAIEDESGTSFNRLVAEFGDVEPADEEAAKELEEHAGAPKRGPGRPRNDEPPLEMPEEWLAVEDELEQQITEMVSDPHTQEHAISFAKAQKKAHYHLLLAEALHPQKHVSMDTHIGEDEFADDEEVINCVLPDAEVAKKEQIWLNANKDWLRKQQQKDFEKRKAAMGPPKVTRQRKKKPRIGEGQTSVASTPAEAAVNAMKERSWSKKINYEAIRDIFKTVGTRSGPGSVATSKVTSRAGSTAPGSVAGSVADGGEGIIEEVDEDDDVGEQGEAAGDDWRGDVNGEGYDDEDDYDEDDAIGMGDIDEDELYG</sequence>
<dbReference type="PRINTS" id="PR00685">
    <property type="entry name" value="TIFACTORIIB"/>
</dbReference>
<dbReference type="GO" id="GO:0005634">
    <property type="term" value="C:nucleus"/>
    <property type="evidence" value="ECO:0007669"/>
    <property type="project" value="UniProtKB-SubCell"/>
</dbReference>
<dbReference type="FunFam" id="1.20.5.650:FF:000005">
    <property type="entry name" value="Transcription factor TFIIIB complex subunit Brf1, putative"/>
    <property type="match status" value="1"/>
</dbReference>
<evidence type="ECO:0000313" key="14">
    <source>
        <dbReference type="Proteomes" id="UP000177798"/>
    </source>
</evidence>
<protein>
    <recommendedName>
        <fullName evidence="10">B-related factor 1</fullName>
    </recommendedName>
</protein>
<keyword evidence="7" id="KW-0010">Activator</keyword>
<feature type="compositionally biased region" description="Polar residues" evidence="11">
    <location>
        <begin position="651"/>
        <end position="665"/>
    </location>
</feature>
<feature type="region of interest" description="Disordered" evidence="11">
    <location>
        <begin position="438"/>
        <end position="474"/>
    </location>
</feature>
<dbReference type="InterPro" id="IPR036915">
    <property type="entry name" value="Cyclin-like_sf"/>
</dbReference>
<feature type="region of interest" description="Disordered" evidence="11">
    <location>
        <begin position="643"/>
        <end position="733"/>
    </location>
</feature>
<dbReference type="GO" id="GO:0000126">
    <property type="term" value="C:transcription factor TFIIIB complex"/>
    <property type="evidence" value="ECO:0007669"/>
    <property type="project" value="UniProtKB-ARBA"/>
</dbReference>
<accession>A0A1D9PTG5</accession>
<evidence type="ECO:0000256" key="4">
    <source>
        <dbReference type="ARBA" id="ARBA00022771"/>
    </source>
</evidence>
<keyword evidence="9" id="KW-0539">Nucleus</keyword>
<dbReference type="SUPFAM" id="SSF47954">
    <property type="entry name" value="Cyclin-like"/>
    <property type="match status" value="2"/>
</dbReference>
<keyword evidence="5" id="KW-0862">Zinc</keyword>
<feature type="compositionally biased region" description="Pro residues" evidence="11">
    <location>
        <begin position="1"/>
        <end position="12"/>
    </location>
</feature>
<dbReference type="Gene3D" id="1.10.472.10">
    <property type="entry name" value="Cyclin-like"/>
    <property type="match status" value="1"/>
</dbReference>
<feature type="domain" description="Cyclin-like" evidence="12">
    <location>
        <begin position="125"/>
        <end position="207"/>
    </location>
</feature>
<dbReference type="InterPro" id="IPR011665">
    <property type="entry name" value="BRF1_TBP-bd_dom"/>
</dbReference>
<evidence type="ECO:0000256" key="11">
    <source>
        <dbReference type="SAM" id="MobiDB-lite"/>
    </source>
</evidence>
<dbReference type="InterPro" id="IPR000812">
    <property type="entry name" value="TFIIB"/>
</dbReference>
<feature type="region of interest" description="Disordered" evidence="11">
    <location>
        <begin position="580"/>
        <end position="616"/>
    </location>
</feature>
<dbReference type="GO" id="GO:0070897">
    <property type="term" value="P:transcription preinitiation complex assembly"/>
    <property type="evidence" value="ECO:0007669"/>
    <property type="project" value="InterPro"/>
</dbReference>
<evidence type="ECO:0000256" key="5">
    <source>
        <dbReference type="ARBA" id="ARBA00022833"/>
    </source>
</evidence>
<evidence type="ECO:0000259" key="12">
    <source>
        <dbReference type="SMART" id="SM00385"/>
    </source>
</evidence>
<dbReference type="Pfam" id="PF00382">
    <property type="entry name" value="TFIIB"/>
    <property type="match status" value="2"/>
</dbReference>
<dbReference type="GO" id="GO:0006384">
    <property type="term" value="P:transcription initiation at RNA polymerase III promoter"/>
    <property type="evidence" value="ECO:0007669"/>
    <property type="project" value="UniProtKB-ARBA"/>
</dbReference>
<evidence type="ECO:0000256" key="2">
    <source>
        <dbReference type="ARBA" id="ARBA00010857"/>
    </source>
</evidence>
<keyword evidence="3" id="KW-0479">Metal-binding</keyword>
<dbReference type="InterPro" id="IPR013763">
    <property type="entry name" value="Cyclin-like_dom"/>
</dbReference>
<feature type="domain" description="Cyclin-like" evidence="12">
    <location>
        <begin position="223"/>
        <end position="307"/>
    </location>
</feature>
<evidence type="ECO:0000256" key="8">
    <source>
        <dbReference type="ARBA" id="ARBA00023163"/>
    </source>
</evidence>